<dbReference type="EMBL" id="CP001088">
    <property type="protein sequence ID" value="ACN18037.1"/>
    <property type="molecule type" value="Genomic_DNA"/>
</dbReference>
<dbReference type="RefSeq" id="WP_012663332.1">
    <property type="nucleotide sequence ID" value="NC_012109.1"/>
</dbReference>
<reference evidence="2 4" key="2">
    <citation type="journal article" date="2009" name="Environ. Microbiol.">
        <title>Genome sequence of Desulfobacterium autotrophicum HRM2, a marine sulfate reducer oxidizing organic carbon completely to carbon dioxide.</title>
        <authorList>
            <person name="Strittmatter A.W."/>
            <person name="Liesegang H."/>
            <person name="Rabus R."/>
            <person name="Decker I."/>
            <person name="Amann J."/>
            <person name="Andres S."/>
            <person name="Henne A."/>
            <person name="Fricke W.F."/>
            <person name="Martinez-Arias R."/>
            <person name="Bartels D."/>
            <person name="Goesmann A."/>
            <person name="Krause L."/>
            <person name="Puehler A."/>
            <person name="Klenk H.P."/>
            <person name="Richter M."/>
            <person name="Schuler M."/>
            <person name="Gloeckner F.O."/>
            <person name="Meyerdierks A."/>
            <person name="Gottschalk G."/>
            <person name="Amann R."/>
        </authorList>
    </citation>
    <scope>NUCLEOTIDE SEQUENCE [LARGE SCALE GENOMIC DNA]</scope>
    <source>
        <strain evidence="4">ATCC 43914 / DSM 3382 / HRM2</strain>
        <strain evidence="2">HRM2</strain>
        <strain evidence="2">pHRM2a</strain>
        <plasmid evidence="2">pHRM2a</plasmid>
        <plasmid evidence="4">Plasmid pHRM2a</plasmid>
    </source>
</reference>
<accession>C0QMP3</accession>
<keyword evidence="2" id="KW-0614">Plasmid</keyword>
<keyword evidence="4" id="KW-1185">Reference proteome</keyword>
<dbReference type="Proteomes" id="UP000000442">
    <property type="component" value="Plasmid pHRM2a"/>
</dbReference>
<organism evidence="2 4">
    <name type="scientific">Desulforapulum autotrophicum (strain ATCC 43914 / DSM 3382 / VKM B-1955 / HRM2)</name>
    <name type="common">Desulfobacterium autotrophicum</name>
    <dbReference type="NCBI Taxonomy" id="177437"/>
    <lineage>
        <taxon>Bacteria</taxon>
        <taxon>Pseudomonadati</taxon>
        <taxon>Thermodesulfobacteriota</taxon>
        <taxon>Desulfobacteria</taxon>
        <taxon>Desulfobacterales</taxon>
        <taxon>Desulfobacteraceae</taxon>
        <taxon>Desulforapulum</taxon>
    </lineage>
</organism>
<protein>
    <submittedName>
        <fullName evidence="2">Uncharacterized protein</fullName>
    </submittedName>
</protein>
<sequence length="103" mass="11768">MVWKMDRFARNMNDLCNITEHLKGKCAALEILDQTPWNDGVRVSATEKQEREYMEYLSIPQIAEDPQADTDPQSEEIGAPTIQPSGRQSNMGIFVQPPKKYIL</sequence>
<dbReference type="KEGG" id="dat:HRM2_p00510"/>
<feature type="compositionally biased region" description="Polar residues" evidence="1">
    <location>
        <begin position="82"/>
        <end position="91"/>
    </location>
</feature>
<geneLocation type="plasmid" evidence="2 4">
    <name>pHRM2a</name>
</geneLocation>
<reference evidence="2" key="1">
    <citation type="submission" date="2008-05" db="EMBL/GenBank/DDBJ databases">
        <authorList>
            <person name="Strittmatter A."/>
            <person name="Liesegang H."/>
            <person name="Rabus R."/>
            <person name="Decker I."/>
            <person name="Amann J."/>
            <person name="Andres S."/>
            <person name="Henne A."/>
            <person name="Martinez-Arias R."/>
            <person name="Bartels D."/>
            <person name="Goesmann A."/>
            <person name="Krause L."/>
            <person name="Puehler A."/>
            <person name="Klenk H.-K."/>
            <person name="Richter M."/>
            <person name="Schueler M."/>
            <person name="Gloeckner F.O."/>
            <person name="Meyerdierks A."/>
            <person name="Widdel F."/>
            <person name="Gottschalk G."/>
            <person name="Amann R."/>
        </authorList>
    </citation>
    <scope>NUCLEOTIDE SEQUENCE</scope>
    <source>
        <strain evidence="2">HRM2</strain>
        <plasmid evidence="2">pHRM2a</plasmid>
    </source>
</reference>
<evidence type="ECO:0000313" key="4">
    <source>
        <dbReference type="Proteomes" id="UP000000442"/>
    </source>
</evidence>
<feature type="region of interest" description="Disordered" evidence="1">
    <location>
        <begin position="60"/>
        <end position="103"/>
    </location>
</feature>
<gene>
    <name evidence="2" type="ORF">HRM2_p00430</name>
    <name evidence="3" type="ORF">HRM2_p00510</name>
</gene>
<dbReference type="KEGG" id="dat:HRM2_p00430"/>
<dbReference type="AlphaFoldDB" id="C0QMP3"/>
<evidence type="ECO:0000256" key="1">
    <source>
        <dbReference type="SAM" id="MobiDB-lite"/>
    </source>
</evidence>
<proteinExistence type="predicted"/>
<evidence type="ECO:0000313" key="2">
    <source>
        <dbReference type="EMBL" id="ACN18037.1"/>
    </source>
</evidence>
<dbReference type="HOGENOM" id="CLU_2259179_0_0_7"/>
<evidence type="ECO:0000313" key="3">
    <source>
        <dbReference type="EMBL" id="ACN18045.1"/>
    </source>
</evidence>
<dbReference type="EMBL" id="CP001088">
    <property type="protein sequence ID" value="ACN18045.1"/>
    <property type="molecule type" value="Genomic_DNA"/>
</dbReference>
<name>C0QMP3_DESAH</name>